<evidence type="ECO:0000256" key="2">
    <source>
        <dbReference type="ARBA" id="ARBA00010219"/>
    </source>
</evidence>
<feature type="active site" evidence="9">
    <location>
        <position position="91"/>
    </location>
</feature>
<dbReference type="HAMAP" id="MF_00197">
    <property type="entry name" value="DAP_epimerase"/>
    <property type="match status" value="1"/>
</dbReference>
<name>A0A8J3EW49_9BIFI</name>
<feature type="binding site" evidence="8">
    <location>
        <position position="82"/>
    </location>
    <ligand>
        <name>substrate</name>
    </ligand>
</feature>
<reference evidence="10" key="2">
    <citation type="submission" date="2020-09" db="EMBL/GenBank/DDBJ databases">
        <authorList>
            <person name="Sun Q."/>
            <person name="Sedlacek I."/>
        </authorList>
    </citation>
    <scope>NUCLEOTIDE SEQUENCE</scope>
    <source>
        <strain evidence="10">CCM 8606</strain>
    </source>
</reference>
<comment type="similarity">
    <text evidence="2 8">Belongs to the diaminopimelate epimerase family.</text>
</comment>
<dbReference type="UniPathway" id="UPA00034">
    <property type="reaction ID" value="UER00025"/>
</dbReference>
<dbReference type="AlphaFoldDB" id="A0A8J3EW49"/>
<comment type="caution">
    <text evidence="8">Lacks conserved residue(s) required for the propagation of feature annotation.</text>
</comment>
<comment type="catalytic activity">
    <reaction evidence="7 8">
        <text>(2S,6S)-2,6-diaminopimelate = meso-2,6-diaminopimelate</text>
        <dbReference type="Rhea" id="RHEA:15393"/>
        <dbReference type="ChEBI" id="CHEBI:57609"/>
        <dbReference type="ChEBI" id="CHEBI:57791"/>
        <dbReference type="EC" id="5.1.1.7"/>
    </reaction>
</comment>
<feature type="binding site" evidence="8">
    <location>
        <begin position="241"/>
        <end position="242"/>
    </location>
    <ligand>
        <name>substrate</name>
    </ligand>
</feature>
<evidence type="ECO:0000256" key="3">
    <source>
        <dbReference type="ARBA" id="ARBA00013080"/>
    </source>
</evidence>
<comment type="caution">
    <text evidence="10">The sequence shown here is derived from an EMBL/GenBank/DDBJ whole genome shotgun (WGS) entry which is preliminary data.</text>
</comment>
<dbReference type="RefSeq" id="WP_188354846.1">
    <property type="nucleotide sequence ID" value="NZ_BMDH01000001.1"/>
</dbReference>
<keyword evidence="11" id="KW-1185">Reference proteome</keyword>
<dbReference type="InterPro" id="IPR001653">
    <property type="entry name" value="DAP_epimerase_DapF"/>
</dbReference>
<feature type="binding site" evidence="8">
    <location>
        <position position="213"/>
    </location>
    <ligand>
        <name>substrate</name>
    </ligand>
</feature>
<accession>A0A8J3EW49</accession>
<dbReference type="InterPro" id="IPR018510">
    <property type="entry name" value="DAP_epimerase_AS"/>
</dbReference>
<proteinExistence type="inferred from homology"/>
<comment type="subcellular location">
    <subcellularLocation>
        <location evidence="8">Cytoplasm</location>
    </subcellularLocation>
</comment>
<keyword evidence="5 8" id="KW-0457">Lysine biosynthesis</keyword>
<sequence>MTIASTVMKGHGTGNDFIVYADPNGEYNPTVEEVQQLCDRHFGIGADGVLRLTRPEYVDHIDKNIAQALQDAQVQWVMDYRNADGSIAQMCGNGTRVSALFLHTQGLSPQGPIALGTRAGVKVLTPRGAVSGLGEHVYTVAMGQWHASSAAEHQISVHQGSVFDGRYVDMGNPHIVTVLNTDTNQWQRAEQTLRELDLSVAPQVTPGLEEGQNVEFVAVEAPGLASMRVHERGVGETLSCGTGLCASAITLRAQTGIDSWKIRILGGTVQVDVDEHNVSLTGDAQLVASVTLL</sequence>
<feature type="binding site" evidence="8">
    <location>
        <position position="15"/>
    </location>
    <ligand>
        <name>substrate</name>
    </ligand>
</feature>
<dbReference type="GO" id="GO:0008837">
    <property type="term" value="F:diaminopimelate epimerase activity"/>
    <property type="evidence" value="ECO:0007669"/>
    <property type="project" value="UniProtKB-UniRule"/>
</dbReference>
<feature type="binding site" evidence="8">
    <location>
        <begin position="231"/>
        <end position="232"/>
    </location>
    <ligand>
        <name>substrate</name>
    </ligand>
</feature>
<evidence type="ECO:0000313" key="10">
    <source>
        <dbReference type="EMBL" id="GGI13700.1"/>
    </source>
</evidence>
<evidence type="ECO:0000256" key="9">
    <source>
        <dbReference type="PROSITE-ProRule" id="PRU10125"/>
    </source>
</evidence>
<evidence type="ECO:0000256" key="7">
    <source>
        <dbReference type="ARBA" id="ARBA00051712"/>
    </source>
</evidence>
<feature type="site" description="Could be important to modulate the pK values of the two catalytic cysteine residues" evidence="8">
    <location>
        <position position="231"/>
    </location>
</feature>
<protein>
    <recommendedName>
        <fullName evidence="3 8">Diaminopimelate epimerase</fullName>
        <shortName evidence="8">DAP epimerase</shortName>
        <ecNumber evidence="3 8">5.1.1.7</ecNumber>
    </recommendedName>
    <alternativeName>
        <fullName evidence="8">PLP-independent amino acid racemase</fullName>
    </alternativeName>
</protein>
<keyword evidence="4 8" id="KW-0028">Amino-acid biosynthesis</keyword>
<dbReference type="GO" id="GO:0005829">
    <property type="term" value="C:cytosol"/>
    <property type="evidence" value="ECO:0007669"/>
    <property type="project" value="TreeGrafter"/>
</dbReference>
<comment type="subunit">
    <text evidence="8">Homodimer.</text>
</comment>
<reference evidence="10" key="1">
    <citation type="journal article" date="2014" name="Int. J. Syst. Evol. Microbiol.">
        <title>Complete genome sequence of Corynebacterium casei LMG S-19264T (=DSM 44701T), isolated from a smear-ripened cheese.</title>
        <authorList>
            <consortium name="US DOE Joint Genome Institute (JGI-PGF)"/>
            <person name="Walter F."/>
            <person name="Albersmeier A."/>
            <person name="Kalinowski J."/>
            <person name="Ruckert C."/>
        </authorList>
    </citation>
    <scope>NUCLEOTIDE SEQUENCE</scope>
    <source>
        <strain evidence="10">CCM 8606</strain>
    </source>
</reference>
<dbReference type="PROSITE" id="PS01326">
    <property type="entry name" value="DAP_EPIMERASE"/>
    <property type="match status" value="1"/>
</dbReference>
<evidence type="ECO:0000256" key="6">
    <source>
        <dbReference type="ARBA" id="ARBA00023235"/>
    </source>
</evidence>
<dbReference type="EMBL" id="BMDH01000001">
    <property type="protein sequence ID" value="GGI13700.1"/>
    <property type="molecule type" value="Genomic_DNA"/>
</dbReference>
<dbReference type="GO" id="GO:0009089">
    <property type="term" value="P:lysine biosynthetic process via diaminopimelate"/>
    <property type="evidence" value="ECO:0007669"/>
    <property type="project" value="UniProtKB-UniRule"/>
</dbReference>
<evidence type="ECO:0000313" key="11">
    <source>
        <dbReference type="Proteomes" id="UP000619536"/>
    </source>
</evidence>
<dbReference type="Proteomes" id="UP000619536">
    <property type="component" value="Unassembled WGS sequence"/>
</dbReference>
<dbReference type="NCBIfam" id="TIGR00652">
    <property type="entry name" value="DapF"/>
    <property type="match status" value="1"/>
</dbReference>
<comment type="pathway">
    <text evidence="1 8">Amino-acid biosynthesis; L-lysine biosynthesis via DAP pathway; DL-2,6-diaminopimelate from LL-2,6-diaminopimelate: step 1/1.</text>
</comment>
<dbReference type="PANTHER" id="PTHR31689:SF0">
    <property type="entry name" value="DIAMINOPIMELATE EPIMERASE"/>
    <property type="match status" value="1"/>
</dbReference>
<evidence type="ECO:0000256" key="8">
    <source>
        <dbReference type="HAMAP-Rule" id="MF_00197"/>
    </source>
</evidence>
<dbReference type="Pfam" id="PF01678">
    <property type="entry name" value="DAP_epimerase"/>
    <property type="match status" value="2"/>
</dbReference>
<keyword evidence="8" id="KW-0963">Cytoplasm</keyword>
<feature type="active site" description="Proton donor" evidence="8">
    <location>
        <position position="91"/>
    </location>
</feature>
<organism evidence="10 11">
    <name type="scientific">Galliscardovia ingluviei</name>
    <dbReference type="NCBI Taxonomy" id="1769422"/>
    <lineage>
        <taxon>Bacteria</taxon>
        <taxon>Bacillati</taxon>
        <taxon>Actinomycetota</taxon>
        <taxon>Actinomycetes</taxon>
        <taxon>Bifidobacteriales</taxon>
        <taxon>Bifidobacteriaceae</taxon>
        <taxon>Galliscardovia</taxon>
    </lineage>
</organism>
<dbReference type="EC" id="5.1.1.7" evidence="3 8"/>
<feature type="binding site" evidence="8">
    <location>
        <begin position="92"/>
        <end position="93"/>
    </location>
    <ligand>
        <name>substrate</name>
    </ligand>
</feature>
<keyword evidence="6 8" id="KW-0413">Isomerase</keyword>
<evidence type="ECO:0000256" key="4">
    <source>
        <dbReference type="ARBA" id="ARBA00022605"/>
    </source>
</evidence>
<evidence type="ECO:0000256" key="1">
    <source>
        <dbReference type="ARBA" id="ARBA00005196"/>
    </source>
</evidence>
<evidence type="ECO:0000256" key="5">
    <source>
        <dbReference type="ARBA" id="ARBA00023154"/>
    </source>
</evidence>
<feature type="binding site" evidence="8">
    <location>
        <position position="172"/>
    </location>
    <ligand>
        <name>substrate</name>
    </ligand>
</feature>
<dbReference type="SUPFAM" id="SSF54506">
    <property type="entry name" value="Diaminopimelate epimerase-like"/>
    <property type="match status" value="2"/>
</dbReference>
<comment type="function">
    <text evidence="8">Catalyzes the stereoinversion of LL-2,6-diaminopimelate (L,L-DAP) to meso-diaminopimelate (meso-DAP), a precursor of L-lysine and an essential component of the bacterial peptidoglycan.</text>
</comment>
<feature type="site" description="Could be important to modulate the pK values of the two catalytic cysteine residues" evidence="8">
    <location>
        <position position="174"/>
    </location>
</feature>
<dbReference type="PANTHER" id="PTHR31689">
    <property type="entry name" value="DIAMINOPIMELATE EPIMERASE, CHLOROPLASTIC"/>
    <property type="match status" value="1"/>
</dbReference>
<dbReference type="Gene3D" id="3.10.310.10">
    <property type="entry name" value="Diaminopimelate Epimerase, Chain A, domain 1"/>
    <property type="match status" value="2"/>
</dbReference>
<feature type="active site" description="Proton acceptor" evidence="8">
    <location>
        <position position="240"/>
    </location>
</feature>
<gene>
    <name evidence="8 10" type="primary">dapF</name>
    <name evidence="10" type="ORF">GCM10007377_07270</name>
</gene>